<feature type="domain" description="BIG2" evidence="1">
    <location>
        <begin position="314"/>
        <end position="395"/>
    </location>
</feature>
<feature type="domain" description="BIG2" evidence="1">
    <location>
        <begin position="501"/>
        <end position="582"/>
    </location>
</feature>
<feature type="domain" description="BIG2" evidence="1">
    <location>
        <begin position="230"/>
        <end position="311"/>
    </location>
</feature>
<feature type="domain" description="BIG2" evidence="1">
    <location>
        <begin position="141"/>
        <end position="222"/>
    </location>
</feature>
<organism evidence="2 3">
    <name type="scientific">Gottfriedia solisilvae</name>
    <dbReference type="NCBI Taxonomy" id="1516104"/>
    <lineage>
        <taxon>Bacteria</taxon>
        <taxon>Bacillati</taxon>
        <taxon>Bacillota</taxon>
        <taxon>Bacilli</taxon>
        <taxon>Bacillales</taxon>
        <taxon>Bacillaceae</taxon>
        <taxon>Gottfriedia</taxon>
    </lineage>
</organism>
<dbReference type="PANTHER" id="PTHR23019:SF0">
    <property type="entry name" value="NUCLEAR PORE MEMBRANE GLYCOPROTEIN 210"/>
    <property type="match status" value="1"/>
</dbReference>
<feature type="domain" description="BIG2" evidence="1">
    <location>
        <begin position="794"/>
        <end position="860"/>
    </location>
</feature>
<reference evidence="3" key="1">
    <citation type="journal article" date="2019" name="Int. J. Syst. Evol. Microbiol.">
        <title>The Global Catalogue of Microorganisms (GCM) 10K type strain sequencing project: providing services to taxonomists for standard genome sequencing and annotation.</title>
        <authorList>
            <consortium name="The Broad Institute Genomics Platform"/>
            <consortium name="The Broad Institute Genome Sequencing Center for Infectious Disease"/>
            <person name="Wu L."/>
            <person name="Ma J."/>
        </authorList>
    </citation>
    <scope>NUCLEOTIDE SEQUENCE [LARGE SCALE GENOMIC DNA]</scope>
    <source>
        <strain evidence="3">CGMCC 1.14993</strain>
    </source>
</reference>
<dbReference type="Proteomes" id="UP000626244">
    <property type="component" value="Unassembled WGS sequence"/>
</dbReference>
<feature type="domain" description="BIG2" evidence="1">
    <location>
        <begin position="953"/>
        <end position="1034"/>
    </location>
</feature>
<dbReference type="SMART" id="SM00635">
    <property type="entry name" value="BID_2"/>
    <property type="match status" value="11"/>
</dbReference>
<dbReference type="AlphaFoldDB" id="A0A8J3AJX0"/>
<feature type="domain" description="BIG2" evidence="1">
    <location>
        <begin position="43"/>
        <end position="125"/>
    </location>
</feature>
<evidence type="ECO:0000313" key="2">
    <source>
        <dbReference type="EMBL" id="GGI14873.1"/>
    </source>
</evidence>
<protein>
    <recommendedName>
        <fullName evidence="1">BIG2 domain-containing protein</fullName>
    </recommendedName>
</protein>
<dbReference type="PANTHER" id="PTHR23019">
    <property type="entry name" value="NUCLEAR PORE MEMBRANE GLYCOPROTEIN GP210-RELATED"/>
    <property type="match status" value="1"/>
</dbReference>
<dbReference type="RefSeq" id="WP_088000022.1">
    <property type="nucleotide sequence ID" value="NZ_BMHB01000001.1"/>
</dbReference>
<dbReference type="SUPFAM" id="SSF49373">
    <property type="entry name" value="Invasin/intimin cell-adhesion fragments"/>
    <property type="match status" value="4"/>
</dbReference>
<evidence type="ECO:0000259" key="1">
    <source>
        <dbReference type="SMART" id="SM00635"/>
    </source>
</evidence>
<feature type="domain" description="BIG2" evidence="1">
    <location>
        <begin position="688"/>
        <end position="768"/>
    </location>
</feature>
<dbReference type="Pfam" id="PF02368">
    <property type="entry name" value="Big_2"/>
    <property type="match status" value="1"/>
</dbReference>
<evidence type="ECO:0000313" key="3">
    <source>
        <dbReference type="Proteomes" id="UP000626244"/>
    </source>
</evidence>
<sequence length="1037" mass="112991">MKKKDINRITTMTIIFSLFLSLFSNLTFASIKTNGESANKLLNNQIVKLKPSESTVTFKLSEEKKVKVEAEFKDGTSKDVTKKGQWISQDEKVVTVYDGVLKAVSTGSTNVQFKIGAAVTTIDVTVSSSGAIQSEKPHSPKIVSLMLSAYNTTYLDEGEKKSIQLKALYSDGSVKDVTKSAIWRSRVTSIANVSDGVITGISPGDVALYVKYSTFPEILFFVSVKEKVMEEKGLVLSPGQLRLEQTDKPVQVEAYTKSNFDTKDVTSIGKWSTSNSNVAVVNSSGEITPVGVGEAYIYFRYDKMVGTILVNVVKPTNLVTDTPILEILPNESVGAVLNEVFNDGNSKDVTNEAKWTIEDTSLASVTEEGIVNARGKIGKTKLIASYRTDVHSPVEIEVIVTNKLTKPRVVGLTASSYHYFLGLGYEKEVSIKAVYSDGSIKDVTDSVEWISSNPFFPAYVDLNKIYGASKGKTILTAIYNGKMVQIPVTVSDKYGPAQPPIAKSISVTPNVENMMVNEQKQLKVEVTYTDGNVVDDTPYAIYKSDNSSVVTINNNGLLTAVGTGTAKVSVWSAGYTERFTIEVTETPSKDGLKRMVDLEPNESDISFTLNERTHPYTIKAEYQDGTTEDVTLKGRSTSLNPNIVTVENGVLTAIAPGTTQVLINHGTNIEILNVTILPETSTPEQDLKMESLLFNKFDVVVQKDKLFPLRISAQYNDGSQREITKNIQWTSKKPSIAVIEEGKITGKSKGSTTVIGKIEGLPDIEIPVTVNEKSGYGDLLGIDLSEGMLLMQTGDEPVDVIAFAEYTDNNVVEVDTDGKWESTDESVATVDENGKITPVGPGEAYVYFRYHNGLNDAVWVRNIKPYALILSNTDVVLEPNESLIVSLDAVYGPRDVFEVTENAEWSVADKSVATITDSGRIVAQSPGKTTITASYMGITREINVEVVVKHATQVLGIFATPDYIVSSAGKKTKIKINAIYSDGTIKDITSEATYRLSNRDVADTTTENEVVAVSEGAAIVMAEYEGFYTIIPVVVNQ</sequence>
<accession>A0A8J3AJX0</accession>
<dbReference type="InterPro" id="IPR008964">
    <property type="entry name" value="Invasin/intimin_cell_adhesion"/>
</dbReference>
<dbReference type="Gene3D" id="2.60.40.1080">
    <property type="match status" value="11"/>
</dbReference>
<feature type="domain" description="BIG2" evidence="1">
    <location>
        <begin position="592"/>
        <end position="673"/>
    </location>
</feature>
<proteinExistence type="predicted"/>
<keyword evidence="3" id="KW-1185">Reference proteome</keyword>
<dbReference type="OrthoDB" id="2348975at2"/>
<feature type="domain" description="BIG2" evidence="1">
    <location>
        <begin position="408"/>
        <end position="489"/>
    </location>
</feature>
<gene>
    <name evidence="2" type="ORF">GCM10007380_25130</name>
</gene>
<comment type="caution">
    <text evidence="2">The sequence shown here is derived from an EMBL/GenBank/DDBJ whole genome shotgun (WGS) entry which is preliminary data.</text>
</comment>
<dbReference type="InterPro" id="IPR003343">
    <property type="entry name" value="Big_2"/>
</dbReference>
<feature type="domain" description="BIG2" evidence="1">
    <location>
        <begin position="864"/>
        <end position="945"/>
    </location>
</feature>
<name>A0A8J3AJX0_9BACI</name>
<dbReference type="InterPro" id="IPR045197">
    <property type="entry name" value="NUP210-like"/>
</dbReference>
<dbReference type="EMBL" id="BMHB01000001">
    <property type="protein sequence ID" value="GGI14873.1"/>
    <property type="molecule type" value="Genomic_DNA"/>
</dbReference>